<dbReference type="Proteomes" id="UP000002217">
    <property type="component" value="Chromosome"/>
</dbReference>
<evidence type="ECO:0000313" key="5">
    <source>
        <dbReference type="EMBL" id="ACV63919.1"/>
    </source>
</evidence>
<dbReference type="PROSITE" id="PS00143">
    <property type="entry name" value="INSULINASE"/>
    <property type="match status" value="1"/>
</dbReference>
<dbReference type="STRING" id="485916.Dtox_3177"/>
<dbReference type="HOGENOM" id="CLU_009902_3_3_9"/>
<dbReference type="InterPro" id="IPR001431">
    <property type="entry name" value="Pept_M16_Zn_BS"/>
</dbReference>
<dbReference type="Gene3D" id="3.30.830.10">
    <property type="entry name" value="Metalloenzyme, LuxS/M16 peptidase-like"/>
    <property type="match status" value="2"/>
</dbReference>
<protein>
    <submittedName>
        <fullName evidence="5">Peptidase M16 domain protein</fullName>
    </submittedName>
</protein>
<dbReference type="PANTHER" id="PTHR11851:SF49">
    <property type="entry name" value="MITOCHONDRIAL-PROCESSING PEPTIDASE SUBUNIT ALPHA"/>
    <property type="match status" value="1"/>
</dbReference>
<dbReference type="Pfam" id="PF00675">
    <property type="entry name" value="Peptidase_M16"/>
    <property type="match status" value="1"/>
</dbReference>
<evidence type="ECO:0000259" key="3">
    <source>
        <dbReference type="Pfam" id="PF00675"/>
    </source>
</evidence>
<dbReference type="Pfam" id="PF05193">
    <property type="entry name" value="Peptidase_M16_C"/>
    <property type="match status" value="1"/>
</dbReference>
<dbReference type="GO" id="GO:0046872">
    <property type="term" value="F:metal ion binding"/>
    <property type="evidence" value="ECO:0007669"/>
    <property type="project" value="InterPro"/>
</dbReference>
<proteinExistence type="inferred from homology"/>
<keyword evidence="6" id="KW-1185">Reference proteome</keyword>
<dbReference type="KEGG" id="dae:Dtox_3177"/>
<dbReference type="GO" id="GO:0006508">
    <property type="term" value="P:proteolysis"/>
    <property type="evidence" value="ECO:0007669"/>
    <property type="project" value="InterPro"/>
</dbReference>
<feature type="domain" description="Peptidase M16 N-terminal" evidence="3">
    <location>
        <begin position="12"/>
        <end position="159"/>
    </location>
</feature>
<accession>C8W4N3</accession>
<evidence type="ECO:0000313" key="6">
    <source>
        <dbReference type="Proteomes" id="UP000002217"/>
    </source>
</evidence>
<evidence type="ECO:0000256" key="2">
    <source>
        <dbReference type="RuleBase" id="RU004447"/>
    </source>
</evidence>
<dbReference type="AlphaFoldDB" id="C8W4N3"/>
<evidence type="ECO:0000259" key="4">
    <source>
        <dbReference type="Pfam" id="PF05193"/>
    </source>
</evidence>
<dbReference type="SUPFAM" id="SSF63411">
    <property type="entry name" value="LuxS/MPP-like metallohydrolase"/>
    <property type="match status" value="2"/>
</dbReference>
<gene>
    <name evidence="5" type="ordered locus">Dtox_3177</name>
</gene>
<feature type="domain" description="Peptidase M16 C-terminal" evidence="4">
    <location>
        <begin position="166"/>
        <end position="339"/>
    </location>
</feature>
<dbReference type="EMBL" id="CP001720">
    <property type="protein sequence ID" value="ACV63919.1"/>
    <property type="molecule type" value="Genomic_DNA"/>
</dbReference>
<name>C8W4N3_DESAS</name>
<dbReference type="InterPro" id="IPR050361">
    <property type="entry name" value="MPP/UQCRC_Complex"/>
</dbReference>
<sequence>MYQKVILDNGAKILTEEVPYVRSVAIGIFVDVGSRDELKENNGISHFIEHLMFKGTKRRTAKQIAETLDAVGGQLNAFTTKEYTCYYAKVIDEHLGLAIDLLTDMVFNSNFAAADIDRERNVILEEIKMYEDAPDEQVHDVFVRSLWQDHVLGRPIIGDADIIQNMTSDQIMDFYKKYYVPGNLVISVVGNIKHDQVVNALNGLMAGLTGERPDKVLSLPKPFQEIICREKDTEQVHLCFGTQGLKLTHDDIYIMQVLNTVLGGGISSRLFQEVREQRGLVYSIYSYHSSYHDSGIFCIYAGLSKLNVEQVLELVVKELRDIQKSGLTEDELRRTKDQLKGNLLLSLESINVRMSRLGKSEFYLGRLTTPEEIVEKVNLVTNEDIQRIARDILEPKNFSLATIGPWQEAGYLRTLFDKSDNL</sequence>
<organism evidence="5 6">
    <name type="scientific">Desulfofarcimen acetoxidans (strain ATCC 49208 / DSM 771 / KCTC 5769 / VKM B-1644 / 5575)</name>
    <name type="common">Desulfotomaculum acetoxidans</name>
    <dbReference type="NCBI Taxonomy" id="485916"/>
    <lineage>
        <taxon>Bacteria</taxon>
        <taxon>Bacillati</taxon>
        <taxon>Bacillota</taxon>
        <taxon>Clostridia</taxon>
        <taxon>Eubacteriales</taxon>
        <taxon>Peptococcaceae</taxon>
        <taxon>Desulfofarcimen</taxon>
    </lineage>
</organism>
<dbReference type="PANTHER" id="PTHR11851">
    <property type="entry name" value="METALLOPROTEASE"/>
    <property type="match status" value="1"/>
</dbReference>
<dbReference type="GO" id="GO:0004222">
    <property type="term" value="F:metalloendopeptidase activity"/>
    <property type="evidence" value="ECO:0007669"/>
    <property type="project" value="InterPro"/>
</dbReference>
<comment type="similarity">
    <text evidence="1 2">Belongs to the peptidase M16 family.</text>
</comment>
<dbReference type="MEROPS" id="M16.A15"/>
<reference evidence="5 6" key="1">
    <citation type="journal article" date="2009" name="Stand. Genomic Sci.">
        <title>Complete genome sequence of Desulfotomaculum acetoxidans type strain (5575).</title>
        <authorList>
            <person name="Spring S."/>
            <person name="Lapidus A."/>
            <person name="Schroder M."/>
            <person name="Gleim D."/>
            <person name="Sims D."/>
            <person name="Meincke L."/>
            <person name="Glavina Del Rio T."/>
            <person name="Tice H."/>
            <person name="Copeland A."/>
            <person name="Cheng J.F."/>
            <person name="Lucas S."/>
            <person name="Chen F."/>
            <person name="Nolan M."/>
            <person name="Bruce D."/>
            <person name="Goodwin L."/>
            <person name="Pitluck S."/>
            <person name="Ivanova N."/>
            <person name="Mavromatis K."/>
            <person name="Mikhailova N."/>
            <person name="Pati A."/>
            <person name="Chen A."/>
            <person name="Palaniappan K."/>
            <person name="Land M."/>
            <person name="Hauser L."/>
            <person name="Chang Y.J."/>
            <person name="Jeffries C.D."/>
            <person name="Chain P."/>
            <person name="Saunders E."/>
            <person name="Brettin T."/>
            <person name="Detter J.C."/>
            <person name="Goker M."/>
            <person name="Bristow J."/>
            <person name="Eisen J.A."/>
            <person name="Markowitz V."/>
            <person name="Hugenholtz P."/>
            <person name="Kyrpides N.C."/>
            <person name="Klenk H.P."/>
            <person name="Han C."/>
        </authorList>
    </citation>
    <scope>NUCLEOTIDE SEQUENCE [LARGE SCALE GENOMIC DNA]</scope>
    <source>
        <strain evidence="6">ATCC 49208 / DSM 771 / VKM B-1644</strain>
    </source>
</reference>
<dbReference type="InterPro" id="IPR007863">
    <property type="entry name" value="Peptidase_M16_C"/>
</dbReference>
<dbReference type="OrthoDB" id="9811314at2"/>
<dbReference type="InterPro" id="IPR011765">
    <property type="entry name" value="Pept_M16_N"/>
</dbReference>
<dbReference type="InterPro" id="IPR011249">
    <property type="entry name" value="Metalloenz_LuxS/M16"/>
</dbReference>
<dbReference type="FunFam" id="3.30.830.10:FF:000008">
    <property type="entry name" value="Mitochondrial-processing peptidase subunit beta"/>
    <property type="match status" value="1"/>
</dbReference>
<dbReference type="eggNOG" id="COG0612">
    <property type="taxonomic scope" value="Bacteria"/>
</dbReference>
<dbReference type="RefSeq" id="WP_015758611.1">
    <property type="nucleotide sequence ID" value="NC_013216.1"/>
</dbReference>
<evidence type="ECO:0000256" key="1">
    <source>
        <dbReference type="ARBA" id="ARBA00007261"/>
    </source>
</evidence>